<dbReference type="EMBL" id="MORL01000001">
    <property type="protein sequence ID" value="OIN60682.1"/>
    <property type="molecule type" value="Genomic_DNA"/>
</dbReference>
<dbReference type="GO" id="GO:0012505">
    <property type="term" value="C:endomembrane system"/>
    <property type="evidence" value="ECO:0007669"/>
    <property type="project" value="UniProtKB-SubCell"/>
</dbReference>
<gene>
    <name evidence="8" type="ORF">BLX24_00780</name>
</gene>
<feature type="transmembrane region" description="Helical" evidence="6">
    <location>
        <begin position="94"/>
        <end position="110"/>
    </location>
</feature>
<dbReference type="Pfam" id="PF11700">
    <property type="entry name" value="ATG22"/>
    <property type="match status" value="1"/>
</dbReference>
<sequence>MKNNPRTLSAWCMYDWANSVHSLVIVSSIFPVYFSSTALNEAGGPVIDFLGYPIKNSVLFSYTVSAAFLLTALLSPICTAIADYSGRKKIFMQLFCYLGAISCSLLYFFTRETTTFAIFCFGLSLVGWAGSIVFYNSYLPDIATEDQFDRVSARGYTMGYIGSVALMIFNLVMIMKPEWFGGISAGLASRISFLTVGLWWIGFAQIPFRVLPNTGFSKGSSGGAPSNYLLNGFKELQKVFVQVKSQLLIKRFLLSFFVYNMGVQTVMYIATIFASDELKMTGSSLIVTILLIQLVAIPGAYGFARLSERFGNTYALMVAVSIWIGICTAAYFVQNQNQFFILAAVVGLVMGGIQSLSRSTYSKLIPEETPDTASFFSFYDVTEKVSIVLGTAVYGFIEQITGSMRNSVLALLVLFIIGLVLLTRIPSQKIYRVRLQTE</sequence>
<dbReference type="OrthoDB" id="9768783at2"/>
<protein>
    <submittedName>
        <fullName evidence="8">MFS transporter</fullName>
    </submittedName>
</protein>
<evidence type="ECO:0000256" key="2">
    <source>
        <dbReference type="ARBA" id="ARBA00022448"/>
    </source>
</evidence>
<dbReference type="InterPro" id="IPR020846">
    <property type="entry name" value="MFS_dom"/>
</dbReference>
<evidence type="ECO:0000256" key="4">
    <source>
        <dbReference type="ARBA" id="ARBA00022989"/>
    </source>
</evidence>
<name>A0A1S2VPK3_9BACT</name>
<keyword evidence="4 6" id="KW-1133">Transmembrane helix</keyword>
<keyword evidence="9" id="KW-1185">Reference proteome</keyword>
<dbReference type="RefSeq" id="WP_071501182.1">
    <property type="nucleotide sequence ID" value="NZ_MORL01000001.1"/>
</dbReference>
<dbReference type="InterPro" id="IPR024671">
    <property type="entry name" value="Atg22-like"/>
</dbReference>
<evidence type="ECO:0000256" key="6">
    <source>
        <dbReference type="SAM" id="Phobius"/>
    </source>
</evidence>
<dbReference type="InterPro" id="IPR050495">
    <property type="entry name" value="ATG22/LtaA_families"/>
</dbReference>
<organism evidence="8 9">
    <name type="scientific">Arsenicibacter rosenii</name>
    <dbReference type="NCBI Taxonomy" id="1750698"/>
    <lineage>
        <taxon>Bacteria</taxon>
        <taxon>Pseudomonadati</taxon>
        <taxon>Bacteroidota</taxon>
        <taxon>Cytophagia</taxon>
        <taxon>Cytophagales</taxon>
        <taxon>Spirosomataceae</taxon>
        <taxon>Arsenicibacter</taxon>
    </lineage>
</organism>
<keyword evidence="3 6" id="KW-0812">Transmembrane</keyword>
<keyword evidence="2" id="KW-0813">Transport</keyword>
<evidence type="ECO:0000256" key="3">
    <source>
        <dbReference type="ARBA" id="ARBA00022692"/>
    </source>
</evidence>
<evidence type="ECO:0000313" key="9">
    <source>
        <dbReference type="Proteomes" id="UP000181790"/>
    </source>
</evidence>
<feature type="transmembrane region" description="Helical" evidence="6">
    <location>
        <begin position="156"/>
        <end position="175"/>
    </location>
</feature>
<evidence type="ECO:0000256" key="5">
    <source>
        <dbReference type="ARBA" id="ARBA00023136"/>
    </source>
</evidence>
<evidence type="ECO:0000259" key="7">
    <source>
        <dbReference type="PROSITE" id="PS50850"/>
    </source>
</evidence>
<evidence type="ECO:0000256" key="1">
    <source>
        <dbReference type="ARBA" id="ARBA00004127"/>
    </source>
</evidence>
<reference evidence="8 9" key="1">
    <citation type="submission" date="2016-10" db="EMBL/GenBank/DDBJ databases">
        <title>Arsenicibacter rosenii gen. nov., sp. nov., an efficient arsenic-methylating bacterium isolated from an arsenic-contaminated paddy soil.</title>
        <authorList>
            <person name="Huang K."/>
        </authorList>
    </citation>
    <scope>NUCLEOTIDE SEQUENCE [LARGE SCALE GENOMIC DNA]</scope>
    <source>
        <strain evidence="8 9">SM-1</strain>
    </source>
</reference>
<dbReference type="AlphaFoldDB" id="A0A1S2VPK3"/>
<feature type="transmembrane region" description="Helical" evidence="6">
    <location>
        <begin position="252"/>
        <end position="274"/>
    </location>
</feature>
<dbReference type="Proteomes" id="UP000181790">
    <property type="component" value="Unassembled WGS sequence"/>
</dbReference>
<dbReference type="PROSITE" id="PS50850">
    <property type="entry name" value="MFS"/>
    <property type="match status" value="1"/>
</dbReference>
<feature type="transmembrane region" description="Helical" evidence="6">
    <location>
        <begin position="313"/>
        <end position="333"/>
    </location>
</feature>
<feature type="transmembrane region" description="Helical" evidence="6">
    <location>
        <begin position="403"/>
        <end position="422"/>
    </location>
</feature>
<feature type="transmembrane region" description="Helical" evidence="6">
    <location>
        <begin position="116"/>
        <end position="135"/>
    </location>
</feature>
<feature type="transmembrane region" description="Helical" evidence="6">
    <location>
        <begin position="59"/>
        <end position="82"/>
    </location>
</feature>
<feature type="domain" description="Major facilitator superfamily (MFS) profile" evidence="7">
    <location>
        <begin position="248"/>
        <end position="438"/>
    </location>
</feature>
<feature type="transmembrane region" description="Helical" evidence="6">
    <location>
        <begin position="280"/>
        <end position="301"/>
    </location>
</feature>
<feature type="transmembrane region" description="Helical" evidence="6">
    <location>
        <begin position="187"/>
        <end position="208"/>
    </location>
</feature>
<dbReference type="PANTHER" id="PTHR23519:SF1">
    <property type="entry name" value="AUTOPHAGY-RELATED PROTEIN 22"/>
    <property type="match status" value="1"/>
</dbReference>
<dbReference type="GO" id="GO:0022857">
    <property type="term" value="F:transmembrane transporter activity"/>
    <property type="evidence" value="ECO:0007669"/>
    <property type="project" value="InterPro"/>
</dbReference>
<dbReference type="SUPFAM" id="SSF103473">
    <property type="entry name" value="MFS general substrate transporter"/>
    <property type="match status" value="1"/>
</dbReference>
<comment type="caution">
    <text evidence="8">The sequence shown here is derived from an EMBL/GenBank/DDBJ whole genome shotgun (WGS) entry which is preliminary data.</text>
</comment>
<comment type="subcellular location">
    <subcellularLocation>
        <location evidence="1">Endomembrane system</location>
        <topology evidence="1">Multi-pass membrane protein</topology>
    </subcellularLocation>
</comment>
<keyword evidence="5 6" id="KW-0472">Membrane</keyword>
<accession>A0A1S2VPK3</accession>
<proteinExistence type="predicted"/>
<dbReference type="PANTHER" id="PTHR23519">
    <property type="entry name" value="AUTOPHAGY-RELATED PROTEIN 22"/>
    <property type="match status" value="1"/>
</dbReference>
<dbReference type="Gene3D" id="1.20.1250.20">
    <property type="entry name" value="MFS general substrate transporter like domains"/>
    <property type="match status" value="2"/>
</dbReference>
<dbReference type="InterPro" id="IPR036259">
    <property type="entry name" value="MFS_trans_sf"/>
</dbReference>
<feature type="transmembrane region" description="Helical" evidence="6">
    <location>
        <begin position="339"/>
        <end position="357"/>
    </location>
</feature>
<evidence type="ECO:0000313" key="8">
    <source>
        <dbReference type="EMBL" id="OIN60682.1"/>
    </source>
</evidence>